<feature type="domain" description="Transport-associated OB type 1" evidence="1">
    <location>
        <begin position="69"/>
        <end position="128"/>
    </location>
</feature>
<dbReference type="RefSeq" id="WP_059139282.1">
    <property type="nucleotide sequence ID" value="NZ_LMBR01000187.1"/>
</dbReference>
<dbReference type="AlphaFoldDB" id="A0A101JA33"/>
<dbReference type="OrthoDB" id="8719578at2"/>
<dbReference type="Gene3D" id="2.40.50.100">
    <property type="match status" value="1"/>
</dbReference>
<evidence type="ECO:0000313" key="3">
    <source>
        <dbReference type="Proteomes" id="UP000053937"/>
    </source>
</evidence>
<evidence type="ECO:0000259" key="1">
    <source>
        <dbReference type="Pfam" id="PF03459"/>
    </source>
</evidence>
<gene>
    <name evidence="2" type="ORF">ASB62_07425</name>
</gene>
<organism evidence="2 3">
    <name type="scientific">Chlorobium limicola</name>
    <dbReference type="NCBI Taxonomy" id="1092"/>
    <lineage>
        <taxon>Bacteria</taxon>
        <taxon>Pseudomonadati</taxon>
        <taxon>Chlorobiota</taxon>
        <taxon>Chlorobiia</taxon>
        <taxon>Chlorobiales</taxon>
        <taxon>Chlorobiaceae</taxon>
        <taxon>Chlorobium/Pelodictyon group</taxon>
        <taxon>Chlorobium</taxon>
    </lineage>
</organism>
<sequence>MNCFSAIITGIETDESGSLFLLELDASGLQLSMLLFDLKPAFTEGSSVNLLFKETGMAIARNLTGEISFSNQFSATVTAIRSGNILADITLASPAGECTVIVTIRSVQRMKLDIGDSVTVLLHASQISLETPRMITEN</sequence>
<protein>
    <submittedName>
        <fullName evidence="2">Transporter</fullName>
    </submittedName>
</protein>
<proteinExistence type="predicted"/>
<name>A0A101JA33_CHLLI</name>
<evidence type="ECO:0000313" key="2">
    <source>
        <dbReference type="EMBL" id="KUL23011.1"/>
    </source>
</evidence>
<comment type="caution">
    <text evidence="2">The sequence shown here is derived from an EMBL/GenBank/DDBJ whole genome shotgun (WGS) entry which is preliminary data.</text>
</comment>
<reference evidence="2 3" key="1">
    <citation type="submission" date="2015-10" db="EMBL/GenBank/DDBJ databases">
        <title>Draft Genome Sequence of Chlorobium limicola strain Frasassi Growing under Artificial Lighting in the Frasassi Cave System.</title>
        <authorList>
            <person name="Mansor M."/>
            <person name="Macalady J."/>
        </authorList>
    </citation>
    <scope>NUCLEOTIDE SEQUENCE [LARGE SCALE GENOMIC DNA]</scope>
    <source>
        <strain evidence="2 3">Frasassi</strain>
    </source>
</reference>
<dbReference type="InterPro" id="IPR008995">
    <property type="entry name" value="Mo/tungstate-bd_C_term_dom"/>
</dbReference>
<accession>A0A101JA33</accession>
<dbReference type="SUPFAM" id="SSF50331">
    <property type="entry name" value="MOP-like"/>
    <property type="match status" value="1"/>
</dbReference>
<dbReference type="InterPro" id="IPR005116">
    <property type="entry name" value="Transp-assoc_OB_typ1"/>
</dbReference>
<dbReference type="EMBL" id="LMBR01000187">
    <property type="protein sequence ID" value="KUL23011.1"/>
    <property type="molecule type" value="Genomic_DNA"/>
</dbReference>
<dbReference type="Pfam" id="PF03459">
    <property type="entry name" value="TOBE"/>
    <property type="match status" value="1"/>
</dbReference>
<keyword evidence="3" id="KW-1185">Reference proteome</keyword>
<dbReference type="Proteomes" id="UP000053937">
    <property type="component" value="Unassembled WGS sequence"/>
</dbReference>